<dbReference type="EMBL" id="FORP01000002">
    <property type="protein sequence ID" value="SFI90628.1"/>
    <property type="molecule type" value="Genomic_DNA"/>
</dbReference>
<dbReference type="STRING" id="115433.SAMN05421835_102131"/>
<evidence type="ECO:0000313" key="7">
    <source>
        <dbReference type="Proteomes" id="UP000199025"/>
    </source>
</evidence>
<dbReference type="GO" id="GO:0008270">
    <property type="term" value="F:zinc ion binding"/>
    <property type="evidence" value="ECO:0007669"/>
    <property type="project" value="UniProtKB-KW"/>
</dbReference>
<protein>
    <recommendedName>
        <fullName evidence="5">RanBP2-type domain-containing protein</fullName>
    </recommendedName>
</protein>
<organism evidence="6 7">
    <name type="scientific">Amycolatopsis sacchari</name>
    <dbReference type="NCBI Taxonomy" id="115433"/>
    <lineage>
        <taxon>Bacteria</taxon>
        <taxon>Bacillati</taxon>
        <taxon>Actinomycetota</taxon>
        <taxon>Actinomycetes</taxon>
        <taxon>Pseudonocardiales</taxon>
        <taxon>Pseudonocardiaceae</taxon>
        <taxon>Amycolatopsis</taxon>
    </lineage>
</organism>
<reference evidence="6 7" key="1">
    <citation type="submission" date="2016-10" db="EMBL/GenBank/DDBJ databases">
        <authorList>
            <person name="de Groot N.N."/>
        </authorList>
    </citation>
    <scope>NUCLEOTIDE SEQUENCE [LARGE SCALE GENOMIC DNA]</scope>
    <source>
        <strain evidence="6 7">DSM 44468</strain>
    </source>
</reference>
<keyword evidence="2" id="KW-0863">Zinc-finger</keyword>
<dbReference type="AlphaFoldDB" id="A0A1I3M0Z1"/>
<feature type="domain" description="RanBP2-type" evidence="5">
    <location>
        <begin position="5"/>
        <end position="24"/>
    </location>
</feature>
<evidence type="ECO:0000256" key="1">
    <source>
        <dbReference type="ARBA" id="ARBA00022723"/>
    </source>
</evidence>
<dbReference type="Proteomes" id="UP000199025">
    <property type="component" value="Unassembled WGS sequence"/>
</dbReference>
<dbReference type="InterPro" id="IPR001876">
    <property type="entry name" value="Znf_RanBP2"/>
</dbReference>
<keyword evidence="3" id="KW-0862">Zinc</keyword>
<feature type="region of interest" description="Disordered" evidence="4">
    <location>
        <begin position="27"/>
        <end position="101"/>
    </location>
</feature>
<evidence type="ECO:0000256" key="4">
    <source>
        <dbReference type="SAM" id="MobiDB-lite"/>
    </source>
</evidence>
<proteinExistence type="predicted"/>
<keyword evidence="1" id="KW-0479">Metal-binding</keyword>
<dbReference type="RefSeq" id="WP_091504476.1">
    <property type="nucleotide sequence ID" value="NZ_CBDRCA010000004.1"/>
</dbReference>
<feature type="compositionally biased region" description="Pro residues" evidence="4">
    <location>
        <begin position="64"/>
        <end position="93"/>
    </location>
</feature>
<dbReference type="PROSITE" id="PS01358">
    <property type="entry name" value="ZF_RANBP2_1"/>
    <property type="match status" value="1"/>
</dbReference>
<evidence type="ECO:0000259" key="5">
    <source>
        <dbReference type="PROSITE" id="PS01358"/>
    </source>
</evidence>
<evidence type="ECO:0000256" key="3">
    <source>
        <dbReference type="ARBA" id="ARBA00022833"/>
    </source>
</evidence>
<dbReference type="OrthoDB" id="3636727at2"/>
<sequence>MTAAWVCDSCETNNLPGAATCRNCHRAPGSARGVPEQVSFTSPEEPEPTFVESKHAEPPRITLTPPPPPPPRPVRPAPPPRSPFAPPPRPPRPSRAMPGTGKVVLGTAGVILGMIVVSRAMNSHDSTSPAATPPVCPAVVARWLPGGAATLVVQYRTDKHVVTLCRDGSGRLYYDGQVRGAPADSENHISLAATETPSGYVARNGPYVYEIVGSQLTVTNQGRPVSRMPLTQVAP</sequence>
<evidence type="ECO:0000256" key="2">
    <source>
        <dbReference type="ARBA" id="ARBA00022771"/>
    </source>
</evidence>
<evidence type="ECO:0000313" key="6">
    <source>
        <dbReference type="EMBL" id="SFI90628.1"/>
    </source>
</evidence>
<accession>A0A1I3M0Z1</accession>
<name>A0A1I3M0Z1_9PSEU</name>
<gene>
    <name evidence="6" type="ORF">SAMN05421835_102131</name>
</gene>
<keyword evidence="7" id="KW-1185">Reference proteome</keyword>